<sequence>MTFSDSSRPPVSLEDAATLVAAVAHVLRLGLGAASPISSRRPTPTGQATALVRERAR</sequence>
<dbReference type="Proteomes" id="UP001596203">
    <property type="component" value="Unassembled WGS sequence"/>
</dbReference>
<accession>A0ABW1KJJ9</accession>
<gene>
    <name evidence="2" type="ORF">ACFP2T_35290</name>
</gene>
<evidence type="ECO:0000256" key="1">
    <source>
        <dbReference type="SAM" id="MobiDB-lite"/>
    </source>
</evidence>
<proteinExistence type="predicted"/>
<organism evidence="2 3">
    <name type="scientific">Plantactinospora solaniradicis</name>
    <dbReference type="NCBI Taxonomy" id="1723736"/>
    <lineage>
        <taxon>Bacteria</taxon>
        <taxon>Bacillati</taxon>
        <taxon>Actinomycetota</taxon>
        <taxon>Actinomycetes</taxon>
        <taxon>Micromonosporales</taxon>
        <taxon>Micromonosporaceae</taxon>
        <taxon>Plantactinospora</taxon>
    </lineage>
</organism>
<evidence type="ECO:0000313" key="2">
    <source>
        <dbReference type="EMBL" id="MFC6021421.1"/>
    </source>
</evidence>
<protein>
    <submittedName>
        <fullName evidence="2">Uncharacterized protein</fullName>
    </submittedName>
</protein>
<reference evidence="3" key="1">
    <citation type="journal article" date="2019" name="Int. J. Syst. Evol. Microbiol.">
        <title>The Global Catalogue of Microorganisms (GCM) 10K type strain sequencing project: providing services to taxonomists for standard genome sequencing and annotation.</title>
        <authorList>
            <consortium name="The Broad Institute Genomics Platform"/>
            <consortium name="The Broad Institute Genome Sequencing Center for Infectious Disease"/>
            <person name="Wu L."/>
            <person name="Ma J."/>
        </authorList>
    </citation>
    <scope>NUCLEOTIDE SEQUENCE [LARGE SCALE GENOMIC DNA]</scope>
    <source>
        <strain evidence="3">ZS-35-S2</strain>
    </source>
</reference>
<name>A0ABW1KJJ9_9ACTN</name>
<dbReference type="EMBL" id="JBHSPR010000042">
    <property type="protein sequence ID" value="MFC6021421.1"/>
    <property type="molecule type" value="Genomic_DNA"/>
</dbReference>
<feature type="compositionally biased region" description="Polar residues" evidence="1">
    <location>
        <begin position="36"/>
        <end position="48"/>
    </location>
</feature>
<evidence type="ECO:0000313" key="3">
    <source>
        <dbReference type="Proteomes" id="UP001596203"/>
    </source>
</evidence>
<comment type="caution">
    <text evidence="2">The sequence shown here is derived from an EMBL/GenBank/DDBJ whole genome shotgun (WGS) entry which is preliminary data.</text>
</comment>
<dbReference type="RefSeq" id="WP_377429567.1">
    <property type="nucleotide sequence ID" value="NZ_JBHSPR010000042.1"/>
</dbReference>
<feature type="region of interest" description="Disordered" evidence="1">
    <location>
        <begin position="34"/>
        <end position="57"/>
    </location>
</feature>
<keyword evidence="3" id="KW-1185">Reference proteome</keyword>